<evidence type="ECO:0000256" key="1">
    <source>
        <dbReference type="SAM" id="MobiDB-lite"/>
    </source>
</evidence>
<feature type="compositionally biased region" description="Polar residues" evidence="1">
    <location>
        <begin position="267"/>
        <end position="283"/>
    </location>
</feature>
<evidence type="ECO:0000313" key="4">
    <source>
        <dbReference type="EMBL" id="KAG4417962.1"/>
    </source>
</evidence>
<dbReference type="InterPro" id="IPR056120">
    <property type="entry name" value="DUF7703"/>
</dbReference>
<proteinExistence type="predicted"/>
<keyword evidence="2" id="KW-0472">Membrane</keyword>
<gene>
    <name evidence="4" type="ORF">IFR04_008929</name>
</gene>
<dbReference type="PANTHER" id="PTHR37013:SF3">
    <property type="entry name" value="INTEGRAL MEMBRANE PROTEIN (AFU_ORTHOLOGUE AFUA_1G05950)"/>
    <property type="match status" value="1"/>
</dbReference>
<dbReference type="Proteomes" id="UP000664132">
    <property type="component" value="Unassembled WGS sequence"/>
</dbReference>
<feature type="transmembrane region" description="Helical" evidence="2">
    <location>
        <begin position="91"/>
        <end position="110"/>
    </location>
</feature>
<dbReference type="AlphaFoldDB" id="A0A8H7TEZ2"/>
<accession>A0A8H7TEZ2</accession>
<feature type="transmembrane region" description="Helical" evidence="2">
    <location>
        <begin position="164"/>
        <end position="181"/>
    </location>
</feature>
<dbReference type="EMBL" id="JAFJYH010000141">
    <property type="protein sequence ID" value="KAG4417962.1"/>
    <property type="molecule type" value="Genomic_DNA"/>
</dbReference>
<keyword evidence="5" id="KW-1185">Reference proteome</keyword>
<evidence type="ECO:0000259" key="3">
    <source>
        <dbReference type="Pfam" id="PF24802"/>
    </source>
</evidence>
<feature type="transmembrane region" description="Helical" evidence="2">
    <location>
        <begin position="20"/>
        <end position="47"/>
    </location>
</feature>
<dbReference type="OrthoDB" id="405906at2759"/>
<sequence length="303" mass="33742">MASIPASDVSDRPWQGEWTATALVVILCTGISISNAVELLLLVLITFKKRSGLYFWSLLITSFSVLPYSVGFFIAYIKMHPRLLGDILNNIGWAILITGQSIVLYSRLGLILQSKKTLRNLLIFILVNGFVLYTTTTILHYGTYHPNASIAGRFLDGIHIMEKIQMTLFCIQEFYISALYIREVRRLSRVLERGGRGRRTMWELGVINVVIVVLDIALLALEYLGFSILEQVFKGVAYSYKLKMEFAILGKLVDVSGVGEGRHLDDPSNSLGHDSTKVGSGHNSLPGKRFSCAKSEVEHVAVV</sequence>
<dbReference type="Pfam" id="PF24802">
    <property type="entry name" value="DUF7703"/>
    <property type="match status" value="1"/>
</dbReference>
<feature type="transmembrane region" description="Helical" evidence="2">
    <location>
        <begin position="202"/>
        <end position="226"/>
    </location>
</feature>
<evidence type="ECO:0000256" key="2">
    <source>
        <dbReference type="SAM" id="Phobius"/>
    </source>
</evidence>
<feature type="transmembrane region" description="Helical" evidence="2">
    <location>
        <begin position="122"/>
        <end position="144"/>
    </location>
</feature>
<feature type="domain" description="DUF7703" evidence="3">
    <location>
        <begin position="20"/>
        <end position="255"/>
    </location>
</feature>
<evidence type="ECO:0000313" key="5">
    <source>
        <dbReference type="Proteomes" id="UP000664132"/>
    </source>
</evidence>
<feature type="transmembrane region" description="Helical" evidence="2">
    <location>
        <begin position="54"/>
        <end position="79"/>
    </location>
</feature>
<name>A0A8H7TEZ2_9HELO</name>
<dbReference type="PANTHER" id="PTHR37013">
    <property type="entry name" value="INTEGRAL MEMBRANE PROTEIN (AFU_ORTHOLOGUE AFUA_1G05950)-RELATED"/>
    <property type="match status" value="1"/>
</dbReference>
<keyword evidence="2" id="KW-1133">Transmembrane helix</keyword>
<comment type="caution">
    <text evidence="4">The sequence shown here is derived from an EMBL/GenBank/DDBJ whole genome shotgun (WGS) entry which is preliminary data.</text>
</comment>
<protein>
    <recommendedName>
        <fullName evidence="3">DUF7703 domain-containing protein</fullName>
    </recommendedName>
</protein>
<organism evidence="4 5">
    <name type="scientific">Cadophora malorum</name>
    <dbReference type="NCBI Taxonomy" id="108018"/>
    <lineage>
        <taxon>Eukaryota</taxon>
        <taxon>Fungi</taxon>
        <taxon>Dikarya</taxon>
        <taxon>Ascomycota</taxon>
        <taxon>Pezizomycotina</taxon>
        <taxon>Leotiomycetes</taxon>
        <taxon>Helotiales</taxon>
        <taxon>Ploettnerulaceae</taxon>
        <taxon>Cadophora</taxon>
    </lineage>
</organism>
<feature type="region of interest" description="Disordered" evidence="1">
    <location>
        <begin position="265"/>
        <end position="285"/>
    </location>
</feature>
<reference evidence="4" key="1">
    <citation type="submission" date="2021-02" db="EMBL/GenBank/DDBJ databases">
        <title>Genome sequence Cadophora malorum strain M34.</title>
        <authorList>
            <person name="Stefanovic E."/>
            <person name="Vu D."/>
            <person name="Scully C."/>
            <person name="Dijksterhuis J."/>
            <person name="Roader J."/>
            <person name="Houbraken J."/>
        </authorList>
    </citation>
    <scope>NUCLEOTIDE SEQUENCE</scope>
    <source>
        <strain evidence="4">M34</strain>
    </source>
</reference>
<keyword evidence="2" id="KW-0812">Transmembrane</keyword>